<dbReference type="Pfam" id="PF00397">
    <property type="entry name" value="WW"/>
    <property type="match status" value="1"/>
</dbReference>
<protein>
    <recommendedName>
        <fullName evidence="2">WW domain-containing protein</fullName>
    </recommendedName>
</protein>
<dbReference type="AlphaFoldDB" id="A0A1X6MQ77"/>
<accession>A0A1X6MQ77</accession>
<dbReference type="InterPro" id="IPR001202">
    <property type="entry name" value="WW_dom"/>
</dbReference>
<dbReference type="InterPro" id="IPR036020">
    <property type="entry name" value="WW_dom_sf"/>
</dbReference>
<evidence type="ECO:0000256" key="1">
    <source>
        <dbReference type="SAM" id="MobiDB-lite"/>
    </source>
</evidence>
<dbReference type="RefSeq" id="XP_024335150.1">
    <property type="nucleotide sequence ID" value="XM_024477150.1"/>
</dbReference>
<dbReference type="PROSITE" id="PS50020">
    <property type="entry name" value="WW_DOMAIN_2"/>
    <property type="match status" value="1"/>
</dbReference>
<feature type="compositionally biased region" description="Low complexity" evidence="1">
    <location>
        <begin position="59"/>
        <end position="73"/>
    </location>
</feature>
<feature type="region of interest" description="Disordered" evidence="1">
    <location>
        <begin position="120"/>
        <end position="143"/>
    </location>
</feature>
<evidence type="ECO:0000313" key="3">
    <source>
        <dbReference type="EMBL" id="OSX58356.1"/>
    </source>
</evidence>
<feature type="region of interest" description="Disordered" evidence="1">
    <location>
        <begin position="230"/>
        <end position="256"/>
    </location>
</feature>
<dbReference type="PROSITE" id="PS01159">
    <property type="entry name" value="WW_DOMAIN_1"/>
    <property type="match status" value="1"/>
</dbReference>
<name>A0A1X6MQ77_9APHY</name>
<sequence>MSTTGSRSPSPSPAANADDAGSKHSVDGKQPASSSRSPSPHPKLDAESPSTPANPAPSDPAAATDSAGASQNATSISTGSGVTGVTAANGDWQAIWSPAHNAYYFYNAKTQETTWANPLQPAASASASPSPSAGSPGPSASTSSMYDLQAAAAAQGIDPALAFLDPSLAAGPSNPAAFTYSAKFNARTGAFTRPDGRDPSHLSEYERAKRMSEFYFDVNAWEHEVEARKLEEAHEEETRKRKRPTKKDLPRRLTFSMQERFKEQKRAKKIAKTAWLRT</sequence>
<dbReference type="CDD" id="cd00201">
    <property type="entry name" value="WW"/>
    <property type="match status" value="1"/>
</dbReference>
<gene>
    <name evidence="3" type="ORF">POSPLADRAFT_1036424</name>
</gene>
<reference evidence="3 4" key="1">
    <citation type="submission" date="2017-04" db="EMBL/GenBank/DDBJ databases">
        <title>Genome Sequence of the Model Brown-Rot Fungus Postia placenta SB12.</title>
        <authorList>
            <consortium name="DOE Joint Genome Institute"/>
            <person name="Gaskell J."/>
            <person name="Kersten P."/>
            <person name="Larrondo L.F."/>
            <person name="Canessa P."/>
            <person name="Martinez D."/>
            <person name="Hibbett D."/>
            <person name="Schmoll M."/>
            <person name="Kubicek C.P."/>
            <person name="Martinez A.T."/>
            <person name="Yadav J."/>
            <person name="Master E."/>
            <person name="Magnuson J.K."/>
            <person name="James T."/>
            <person name="Yaver D."/>
            <person name="Berka R."/>
            <person name="Labutti K."/>
            <person name="Lipzen A."/>
            <person name="Aerts A."/>
            <person name="Barry K."/>
            <person name="Henrissat B."/>
            <person name="Blanchette R."/>
            <person name="Grigoriev I."/>
            <person name="Cullen D."/>
        </authorList>
    </citation>
    <scope>NUCLEOTIDE SEQUENCE [LARGE SCALE GENOMIC DNA]</scope>
    <source>
        <strain evidence="3 4">MAD-698-R-SB12</strain>
    </source>
</reference>
<dbReference type="Gene3D" id="2.20.70.10">
    <property type="match status" value="1"/>
</dbReference>
<dbReference type="Proteomes" id="UP000194127">
    <property type="component" value="Unassembled WGS sequence"/>
</dbReference>
<dbReference type="SMART" id="SM00456">
    <property type="entry name" value="WW"/>
    <property type="match status" value="1"/>
</dbReference>
<feature type="compositionally biased region" description="Low complexity" evidence="1">
    <location>
        <begin position="121"/>
        <end position="143"/>
    </location>
</feature>
<feature type="region of interest" description="Disordered" evidence="1">
    <location>
        <begin position="1"/>
        <end position="84"/>
    </location>
</feature>
<feature type="compositionally biased region" description="Low complexity" evidence="1">
    <location>
        <begin position="1"/>
        <end position="19"/>
    </location>
</feature>
<feature type="compositionally biased region" description="Basic and acidic residues" evidence="1">
    <location>
        <begin position="230"/>
        <end position="239"/>
    </location>
</feature>
<dbReference type="STRING" id="670580.A0A1X6MQ77"/>
<dbReference type="GeneID" id="36322100"/>
<proteinExistence type="predicted"/>
<organism evidence="3 4">
    <name type="scientific">Postia placenta MAD-698-R-SB12</name>
    <dbReference type="NCBI Taxonomy" id="670580"/>
    <lineage>
        <taxon>Eukaryota</taxon>
        <taxon>Fungi</taxon>
        <taxon>Dikarya</taxon>
        <taxon>Basidiomycota</taxon>
        <taxon>Agaricomycotina</taxon>
        <taxon>Agaricomycetes</taxon>
        <taxon>Polyporales</taxon>
        <taxon>Adustoporiaceae</taxon>
        <taxon>Rhodonia</taxon>
    </lineage>
</organism>
<dbReference type="EMBL" id="KZ110605">
    <property type="protein sequence ID" value="OSX58356.1"/>
    <property type="molecule type" value="Genomic_DNA"/>
</dbReference>
<evidence type="ECO:0000313" key="4">
    <source>
        <dbReference type="Proteomes" id="UP000194127"/>
    </source>
</evidence>
<dbReference type="SUPFAM" id="SSF51045">
    <property type="entry name" value="WW domain"/>
    <property type="match status" value="1"/>
</dbReference>
<feature type="domain" description="WW" evidence="2">
    <location>
        <begin position="86"/>
        <end position="120"/>
    </location>
</feature>
<keyword evidence="4" id="KW-1185">Reference proteome</keyword>
<dbReference type="OrthoDB" id="2444812at2759"/>
<evidence type="ECO:0000259" key="2">
    <source>
        <dbReference type="PROSITE" id="PS50020"/>
    </source>
</evidence>